<feature type="region of interest" description="Disordered" evidence="1">
    <location>
        <begin position="97"/>
        <end position="123"/>
    </location>
</feature>
<evidence type="ECO:0000256" key="1">
    <source>
        <dbReference type="SAM" id="MobiDB-lite"/>
    </source>
</evidence>
<sequence>MDRSTAEQHGAAHLYKLGLPPPRLKDLCQRPPTCEPDRNQLTQILNANLINASCRCDELHQYAQKQTQQTWCNGKLLDAVRVLPCCGFASMHLFGERNESPGGGRTRRDNTLTMNNGGTGLQTRPGPVTVICLDLSGSFKGRGPGATTHAVIRLTHFLDALVANTLTGVIHSEAEIRFLIDGAISGQVHRGDGGAAGGSSRSRWRWRAAGGAEAERPVQVQNQEERPGQDVRRRMKKLLNICTSGRRKHLCCGC</sequence>
<feature type="region of interest" description="Disordered" evidence="1">
    <location>
        <begin position="210"/>
        <end position="230"/>
    </location>
</feature>
<comment type="caution">
    <text evidence="2">The sequence shown here is derived from an EMBL/GenBank/DDBJ whole genome shotgun (WGS) entry which is preliminary data.</text>
</comment>
<accession>A0A9N7V686</accession>
<name>A0A9N7V686_PLEPL</name>
<dbReference type="Proteomes" id="UP001153269">
    <property type="component" value="Unassembled WGS sequence"/>
</dbReference>
<organism evidence="2 3">
    <name type="scientific">Pleuronectes platessa</name>
    <name type="common">European plaice</name>
    <dbReference type="NCBI Taxonomy" id="8262"/>
    <lineage>
        <taxon>Eukaryota</taxon>
        <taxon>Metazoa</taxon>
        <taxon>Chordata</taxon>
        <taxon>Craniata</taxon>
        <taxon>Vertebrata</taxon>
        <taxon>Euteleostomi</taxon>
        <taxon>Actinopterygii</taxon>
        <taxon>Neopterygii</taxon>
        <taxon>Teleostei</taxon>
        <taxon>Neoteleostei</taxon>
        <taxon>Acanthomorphata</taxon>
        <taxon>Carangaria</taxon>
        <taxon>Pleuronectiformes</taxon>
        <taxon>Pleuronectoidei</taxon>
        <taxon>Pleuronectidae</taxon>
        <taxon>Pleuronectes</taxon>
    </lineage>
</organism>
<evidence type="ECO:0000313" key="2">
    <source>
        <dbReference type="EMBL" id="CAB1443571.1"/>
    </source>
</evidence>
<gene>
    <name evidence="2" type="ORF">PLEPLA_LOCUS31287</name>
</gene>
<keyword evidence="3" id="KW-1185">Reference proteome</keyword>
<reference evidence="2" key="1">
    <citation type="submission" date="2020-03" db="EMBL/GenBank/DDBJ databases">
        <authorList>
            <person name="Weist P."/>
        </authorList>
    </citation>
    <scope>NUCLEOTIDE SEQUENCE</scope>
</reference>
<dbReference type="AlphaFoldDB" id="A0A9N7V686"/>
<dbReference type="EMBL" id="CADEAL010003124">
    <property type="protein sequence ID" value="CAB1443571.1"/>
    <property type="molecule type" value="Genomic_DNA"/>
</dbReference>
<proteinExistence type="predicted"/>
<protein>
    <submittedName>
        <fullName evidence="2">Uncharacterized protein</fullName>
    </submittedName>
</protein>
<evidence type="ECO:0000313" key="3">
    <source>
        <dbReference type="Proteomes" id="UP001153269"/>
    </source>
</evidence>